<reference evidence="1" key="2">
    <citation type="submission" date="2025-08" db="UniProtKB">
        <authorList>
            <consortium name="Ensembl"/>
        </authorList>
    </citation>
    <scope>IDENTIFICATION</scope>
</reference>
<dbReference type="Proteomes" id="UP000008225">
    <property type="component" value="Chromosome 11"/>
</dbReference>
<dbReference type="PRINTS" id="PR02045">
    <property type="entry name" value="F138DOMAIN"/>
</dbReference>
<sequence length="137" mass="15441">MLTNIFKPSQNVRFLLNEKFFFFFFLQQSLALFSRLECNDTTRLTATSASWVQAVSASQVAVFASVRCHTWLIFVLLVEMRFHHVGHAGLKRLTSGDPPTSAFQGAGITGTRHHAQLIFFVILVETGFHHVDQDGLD</sequence>
<dbReference type="PANTHER" id="PTHR12138:SF162">
    <property type="entry name" value="CHROMOSOME UNDETERMINED SCAFFOLD_275, WHOLE GENOME SHOTGUN SEQUENCE"/>
    <property type="match status" value="1"/>
</dbReference>
<evidence type="ECO:0000313" key="2">
    <source>
        <dbReference type="Proteomes" id="UP000008225"/>
    </source>
</evidence>
<dbReference type="AlphaFoldDB" id="A0A8I3VUW9"/>
<dbReference type="PANTHER" id="PTHR12138">
    <property type="entry name" value="PRIMATE-EXPANDED PROTEIN FAMILY"/>
    <property type="match status" value="1"/>
</dbReference>
<keyword evidence="2" id="KW-1185">Reference proteome</keyword>
<accession>A0A8I3VUW9</accession>
<proteinExistence type="predicted"/>
<organism evidence="1 2">
    <name type="scientific">Callithrix jacchus</name>
    <name type="common">White-tufted-ear marmoset</name>
    <name type="synonym">Simia Jacchus</name>
    <dbReference type="NCBI Taxonomy" id="9483"/>
    <lineage>
        <taxon>Eukaryota</taxon>
        <taxon>Metazoa</taxon>
        <taxon>Chordata</taxon>
        <taxon>Craniata</taxon>
        <taxon>Vertebrata</taxon>
        <taxon>Euteleostomi</taxon>
        <taxon>Mammalia</taxon>
        <taxon>Eutheria</taxon>
        <taxon>Euarchontoglires</taxon>
        <taxon>Primates</taxon>
        <taxon>Haplorrhini</taxon>
        <taxon>Platyrrhini</taxon>
        <taxon>Cebidae</taxon>
        <taxon>Callitrichinae</taxon>
        <taxon>Callithrix</taxon>
        <taxon>Callithrix</taxon>
    </lineage>
</organism>
<evidence type="ECO:0000313" key="1">
    <source>
        <dbReference type="Ensembl" id="ENSCJAP00000079270.1"/>
    </source>
</evidence>
<reference evidence="1" key="3">
    <citation type="submission" date="2025-09" db="UniProtKB">
        <authorList>
            <consortium name="Ensembl"/>
        </authorList>
    </citation>
    <scope>IDENTIFICATION</scope>
</reference>
<dbReference type="Ensembl" id="ENSCJAT00000133653.1">
    <property type="protein sequence ID" value="ENSCJAP00000079270.1"/>
    <property type="gene ID" value="ENSCJAG00000078041.1"/>
</dbReference>
<dbReference type="GeneTree" id="ENSGT01150000286943"/>
<reference evidence="1 2" key="1">
    <citation type="submission" date="2009-03" db="EMBL/GenBank/DDBJ databases">
        <authorList>
            <person name="Warren W."/>
            <person name="Ye L."/>
            <person name="Minx P."/>
            <person name="Worley K."/>
            <person name="Gibbs R."/>
            <person name="Wilson R.K."/>
        </authorList>
    </citation>
    <scope>NUCLEOTIDE SEQUENCE [LARGE SCALE GENOMIC DNA]</scope>
</reference>
<protein>
    <submittedName>
        <fullName evidence="1">Uncharacterized protein</fullName>
    </submittedName>
</protein>
<name>A0A8I3VUW9_CALJA</name>